<feature type="transmembrane region" description="Helical" evidence="1">
    <location>
        <begin position="74"/>
        <end position="94"/>
    </location>
</feature>
<protein>
    <submittedName>
        <fullName evidence="2">Uncharacterized protein</fullName>
    </submittedName>
</protein>
<keyword evidence="3" id="KW-1185">Reference proteome</keyword>
<feature type="transmembrane region" description="Helical" evidence="1">
    <location>
        <begin position="114"/>
        <end position="133"/>
    </location>
</feature>
<comment type="caution">
    <text evidence="2">The sequence shown here is derived from an EMBL/GenBank/DDBJ whole genome shotgun (WGS) entry which is preliminary data.</text>
</comment>
<reference evidence="2 3" key="1">
    <citation type="submission" date="2019-06" db="EMBL/GenBank/DDBJ databases">
        <title>Psychrobacillus vulpis sp. nov., a new species isolated from feces of a red fox that inhabits in The Tablas de Daimiel Natural Park, Albacete, Spain.</title>
        <authorList>
            <person name="Rodriguez M."/>
            <person name="Reina J.C."/>
            <person name="Bejar V."/>
            <person name="Llamas I."/>
        </authorList>
    </citation>
    <scope>NUCLEOTIDE SEQUENCE [LARGE SCALE GENOMIC DNA]</scope>
    <source>
        <strain evidence="2 3">Z8</strain>
    </source>
</reference>
<dbReference type="Proteomes" id="UP000316626">
    <property type="component" value="Unassembled WGS sequence"/>
</dbReference>
<sequence length="143" mass="16844">MIKRKVITFFIATILSITFILIFVFGEWERPLELIPMIGIYSLLFSPIIFIYGVPITFLSDYITKRFIGIKRGVFALIIHLFFGMVYTFIYGLIFESIDFFTEFRNYWVGEGELNFIAGIVTSFFFWTVDEVLRHIIPKPILK</sequence>
<keyword evidence="1" id="KW-1133">Transmembrane helix</keyword>
<dbReference type="AlphaFoldDB" id="A0A544TPP8"/>
<evidence type="ECO:0000256" key="1">
    <source>
        <dbReference type="SAM" id="Phobius"/>
    </source>
</evidence>
<dbReference type="EMBL" id="VDGI01000013">
    <property type="protein sequence ID" value="TQR19431.1"/>
    <property type="molecule type" value="Genomic_DNA"/>
</dbReference>
<keyword evidence="1" id="KW-0812">Transmembrane</keyword>
<keyword evidence="1" id="KW-0472">Membrane</keyword>
<name>A0A544TPP8_9BACI</name>
<accession>A0A544TPP8</accession>
<evidence type="ECO:0000313" key="2">
    <source>
        <dbReference type="EMBL" id="TQR19431.1"/>
    </source>
</evidence>
<gene>
    <name evidence="2" type="ORF">FG384_12325</name>
</gene>
<proteinExistence type="predicted"/>
<feature type="transmembrane region" description="Helical" evidence="1">
    <location>
        <begin position="38"/>
        <end position="62"/>
    </location>
</feature>
<evidence type="ECO:0000313" key="3">
    <source>
        <dbReference type="Proteomes" id="UP000316626"/>
    </source>
</evidence>
<feature type="transmembrane region" description="Helical" evidence="1">
    <location>
        <begin position="7"/>
        <end position="26"/>
    </location>
</feature>
<organism evidence="2 3">
    <name type="scientific">Psychrobacillus vulpis</name>
    <dbReference type="NCBI Taxonomy" id="2325572"/>
    <lineage>
        <taxon>Bacteria</taxon>
        <taxon>Bacillati</taxon>
        <taxon>Bacillota</taxon>
        <taxon>Bacilli</taxon>
        <taxon>Bacillales</taxon>
        <taxon>Bacillaceae</taxon>
        <taxon>Psychrobacillus</taxon>
    </lineage>
</organism>
<dbReference type="OrthoDB" id="2971980at2"/>
<dbReference type="RefSeq" id="WP_142642909.1">
    <property type="nucleotide sequence ID" value="NZ_VDGI01000013.1"/>
</dbReference>